<dbReference type="EMBL" id="BQNB010015513">
    <property type="protein sequence ID" value="GJT40899.1"/>
    <property type="molecule type" value="Genomic_DNA"/>
</dbReference>
<evidence type="ECO:0000313" key="2">
    <source>
        <dbReference type="Proteomes" id="UP001151760"/>
    </source>
</evidence>
<proteinExistence type="predicted"/>
<name>A0ABQ5DVM4_9ASTR</name>
<reference evidence="1" key="2">
    <citation type="submission" date="2022-01" db="EMBL/GenBank/DDBJ databases">
        <authorList>
            <person name="Yamashiro T."/>
            <person name="Shiraishi A."/>
            <person name="Satake H."/>
            <person name="Nakayama K."/>
        </authorList>
    </citation>
    <scope>NUCLEOTIDE SEQUENCE</scope>
</reference>
<organism evidence="1 2">
    <name type="scientific">Tanacetum coccineum</name>
    <dbReference type="NCBI Taxonomy" id="301880"/>
    <lineage>
        <taxon>Eukaryota</taxon>
        <taxon>Viridiplantae</taxon>
        <taxon>Streptophyta</taxon>
        <taxon>Embryophyta</taxon>
        <taxon>Tracheophyta</taxon>
        <taxon>Spermatophyta</taxon>
        <taxon>Magnoliopsida</taxon>
        <taxon>eudicotyledons</taxon>
        <taxon>Gunneridae</taxon>
        <taxon>Pentapetalae</taxon>
        <taxon>asterids</taxon>
        <taxon>campanulids</taxon>
        <taxon>Asterales</taxon>
        <taxon>Asteraceae</taxon>
        <taxon>Asteroideae</taxon>
        <taxon>Anthemideae</taxon>
        <taxon>Anthemidinae</taxon>
        <taxon>Tanacetum</taxon>
    </lineage>
</organism>
<protein>
    <submittedName>
        <fullName evidence="1">Uncharacterized protein</fullName>
    </submittedName>
</protein>
<dbReference type="Proteomes" id="UP001151760">
    <property type="component" value="Unassembled WGS sequence"/>
</dbReference>
<sequence>MDMYVYVEVKKKMNRDCAVENVKMRIIFGEGLSEEGLMFVIVKKGDEDDNQRIDYGINHIAIKGEKSWVMMIRDLFGK</sequence>
<evidence type="ECO:0000313" key="1">
    <source>
        <dbReference type="EMBL" id="GJT40899.1"/>
    </source>
</evidence>
<keyword evidence="2" id="KW-1185">Reference proteome</keyword>
<reference evidence="1" key="1">
    <citation type="journal article" date="2022" name="Int. J. Mol. Sci.">
        <title>Draft Genome of Tanacetum Coccineum: Genomic Comparison of Closely Related Tanacetum-Family Plants.</title>
        <authorList>
            <person name="Yamashiro T."/>
            <person name="Shiraishi A."/>
            <person name="Nakayama K."/>
            <person name="Satake H."/>
        </authorList>
    </citation>
    <scope>NUCLEOTIDE SEQUENCE</scope>
</reference>
<accession>A0ABQ5DVM4</accession>
<gene>
    <name evidence="1" type="ORF">Tco_0940764</name>
</gene>
<comment type="caution">
    <text evidence="1">The sequence shown here is derived from an EMBL/GenBank/DDBJ whole genome shotgun (WGS) entry which is preliminary data.</text>
</comment>